<dbReference type="Proteomes" id="UP000192917">
    <property type="component" value="Unassembled WGS sequence"/>
</dbReference>
<keyword evidence="3" id="KW-1185">Reference proteome</keyword>
<evidence type="ECO:0000313" key="2">
    <source>
        <dbReference type="EMBL" id="SMF09254.1"/>
    </source>
</evidence>
<dbReference type="STRING" id="560819.SAMN05428998_104217"/>
<protein>
    <submittedName>
        <fullName evidence="2">Uncharacterized protein</fullName>
    </submittedName>
</protein>
<dbReference type="AlphaFoldDB" id="A0A1Y6BL78"/>
<sequence>MSRALDFDPFVHPPLQAGQRAQLRAEGKMGPADRELTFGEFLDAINPLQHIPIVGSIYRAITGDTMDSTASVVGSMIYGGPVGMVAGLVDAVVQQASGHDIGGLALAMVSGEDITAPVAATASAATAAAEQAASAAATGADAAVATAAQTAAVAGAVTADAAQPATSRAAAAATPPAAEPAAMAGAAAMAGPAAVAEPTAATGDGKVLEGKDALAALAADLRAAASGRPTASTAAAPLRASAAAQQAAASEVPPPGSFMPLKQRDFGGPELATKLNPAHAAGESRLGQDTVRSKGLFPASLSVAAERAPAAAAEPAASGAPAAPGLQADQRFAGEIAPRTNFTDRMMEALNKYQALSRQNEGAGAVN</sequence>
<dbReference type="RefSeq" id="WP_085121917.1">
    <property type="nucleotide sequence ID" value="NZ_FWZX01000004.1"/>
</dbReference>
<evidence type="ECO:0000256" key="1">
    <source>
        <dbReference type="SAM" id="MobiDB-lite"/>
    </source>
</evidence>
<gene>
    <name evidence="2" type="ORF">SAMN05428998_104217</name>
</gene>
<name>A0A1Y6BL78_9PROT</name>
<organism evidence="2 3">
    <name type="scientific">Tistlia consotensis USBA 355</name>
    <dbReference type="NCBI Taxonomy" id="560819"/>
    <lineage>
        <taxon>Bacteria</taxon>
        <taxon>Pseudomonadati</taxon>
        <taxon>Pseudomonadota</taxon>
        <taxon>Alphaproteobacteria</taxon>
        <taxon>Rhodospirillales</taxon>
        <taxon>Rhodovibrionaceae</taxon>
        <taxon>Tistlia</taxon>
    </lineage>
</organism>
<evidence type="ECO:0000313" key="3">
    <source>
        <dbReference type="Proteomes" id="UP000192917"/>
    </source>
</evidence>
<reference evidence="2 3" key="1">
    <citation type="submission" date="2017-04" db="EMBL/GenBank/DDBJ databases">
        <authorList>
            <person name="Afonso C.L."/>
            <person name="Miller P.J."/>
            <person name="Scott M.A."/>
            <person name="Spackman E."/>
            <person name="Goraichik I."/>
            <person name="Dimitrov K.M."/>
            <person name="Suarez D.L."/>
            <person name="Swayne D.E."/>
        </authorList>
    </citation>
    <scope>NUCLEOTIDE SEQUENCE [LARGE SCALE GENOMIC DNA]</scope>
    <source>
        <strain evidence="2 3">USBA 355</strain>
    </source>
</reference>
<proteinExistence type="predicted"/>
<accession>A0A1Y6BL78</accession>
<feature type="region of interest" description="Disordered" evidence="1">
    <location>
        <begin position="245"/>
        <end position="291"/>
    </location>
</feature>
<dbReference type="EMBL" id="FWZX01000004">
    <property type="protein sequence ID" value="SMF09254.1"/>
    <property type="molecule type" value="Genomic_DNA"/>
</dbReference>